<feature type="region of interest" description="Disordered" evidence="1">
    <location>
        <begin position="19"/>
        <end position="48"/>
    </location>
</feature>
<accession>A0A8E2DN10</accession>
<reference evidence="3 4" key="1">
    <citation type="submission" date="2016-07" db="EMBL/GenBank/DDBJ databases">
        <title>Draft genome of the white-rot fungus Obba rivulosa 3A-2.</title>
        <authorList>
            <consortium name="DOE Joint Genome Institute"/>
            <person name="Miettinen O."/>
            <person name="Riley R."/>
            <person name="Acob R."/>
            <person name="Barry K."/>
            <person name="Cullen D."/>
            <person name="De Vries R."/>
            <person name="Hainaut M."/>
            <person name="Hatakka A."/>
            <person name="Henrissat B."/>
            <person name="Hilden K."/>
            <person name="Kuo R."/>
            <person name="Labutti K."/>
            <person name="Lipzen A."/>
            <person name="Makela M.R."/>
            <person name="Sandor L."/>
            <person name="Spatafora J.W."/>
            <person name="Grigoriev I.V."/>
            <person name="Hibbett D.S."/>
        </authorList>
    </citation>
    <scope>NUCLEOTIDE SEQUENCE [LARGE SCALE GENOMIC DNA]</scope>
    <source>
        <strain evidence="3 4">3A-2</strain>
    </source>
</reference>
<name>A0A8E2DN10_9APHY</name>
<gene>
    <name evidence="3" type="ORF">OBBRIDRAFT_836297</name>
</gene>
<feature type="compositionally biased region" description="Low complexity" evidence="1">
    <location>
        <begin position="225"/>
        <end position="242"/>
    </location>
</feature>
<feature type="compositionally biased region" description="Low complexity" evidence="1">
    <location>
        <begin position="179"/>
        <end position="194"/>
    </location>
</feature>
<evidence type="ECO:0000259" key="2">
    <source>
        <dbReference type="Pfam" id="PF22241"/>
    </source>
</evidence>
<evidence type="ECO:0000313" key="3">
    <source>
        <dbReference type="EMBL" id="OCH88783.1"/>
    </source>
</evidence>
<dbReference type="InterPro" id="IPR040134">
    <property type="entry name" value="PSMD12/CSN4"/>
</dbReference>
<protein>
    <recommendedName>
        <fullName evidence="2">PSMD12/CSN4-like N-terminal domain-containing protein</fullName>
    </recommendedName>
</protein>
<evidence type="ECO:0000313" key="4">
    <source>
        <dbReference type="Proteomes" id="UP000250043"/>
    </source>
</evidence>
<dbReference type="AlphaFoldDB" id="A0A8E2DN10"/>
<dbReference type="GO" id="GO:0008541">
    <property type="term" value="C:proteasome regulatory particle, lid subcomplex"/>
    <property type="evidence" value="ECO:0007669"/>
    <property type="project" value="TreeGrafter"/>
</dbReference>
<dbReference type="GO" id="GO:0005737">
    <property type="term" value="C:cytoplasm"/>
    <property type="evidence" value="ECO:0007669"/>
    <property type="project" value="TreeGrafter"/>
</dbReference>
<feature type="compositionally biased region" description="Polar residues" evidence="1">
    <location>
        <begin position="28"/>
        <end position="45"/>
    </location>
</feature>
<dbReference type="EMBL" id="KV722443">
    <property type="protein sequence ID" value="OCH88783.1"/>
    <property type="molecule type" value="Genomic_DNA"/>
</dbReference>
<dbReference type="PANTHER" id="PTHR10855:SF1">
    <property type="entry name" value="26S PROTEASOME NON-ATPASE REGULATORY SUBUNIT 12"/>
    <property type="match status" value="1"/>
</dbReference>
<proteinExistence type="predicted"/>
<evidence type="ECO:0000256" key="1">
    <source>
        <dbReference type="SAM" id="MobiDB-lite"/>
    </source>
</evidence>
<organism evidence="3 4">
    <name type="scientific">Obba rivulosa</name>
    <dbReference type="NCBI Taxonomy" id="1052685"/>
    <lineage>
        <taxon>Eukaryota</taxon>
        <taxon>Fungi</taxon>
        <taxon>Dikarya</taxon>
        <taxon>Basidiomycota</taxon>
        <taxon>Agaricomycotina</taxon>
        <taxon>Agaricomycetes</taxon>
        <taxon>Polyporales</taxon>
        <taxon>Gelatoporiaceae</taxon>
        <taxon>Obba</taxon>
    </lineage>
</organism>
<dbReference type="Proteomes" id="UP000250043">
    <property type="component" value="Unassembled WGS sequence"/>
</dbReference>
<feature type="region of interest" description="Disordered" evidence="1">
    <location>
        <begin position="148"/>
        <end position="242"/>
    </location>
</feature>
<dbReference type="InterPro" id="IPR054559">
    <property type="entry name" value="PSMD12-CSN4-like_N"/>
</dbReference>
<dbReference type="PANTHER" id="PTHR10855">
    <property type="entry name" value="26S PROTEASOME NON-ATPASE REGULATORY SUBUNIT 12/COP9 SIGNALOSOME COMPLEX SUBUNIT 4"/>
    <property type="match status" value="1"/>
</dbReference>
<feature type="compositionally biased region" description="Basic residues" evidence="1">
    <location>
        <begin position="206"/>
        <end position="224"/>
    </location>
</feature>
<keyword evidence="4" id="KW-1185">Reference proteome</keyword>
<dbReference type="OrthoDB" id="1938591at2759"/>
<dbReference type="Pfam" id="PF22241">
    <property type="entry name" value="PSMD12-CSN4_N"/>
    <property type="match status" value="1"/>
</dbReference>
<feature type="domain" description="PSMD12/CSN4-like N-terminal" evidence="2">
    <location>
        <begin position="43"/>
        <end position="89"/>
    </location>
</feature>
<sequence>MLQRTWQQQQDYRGGIVKAQTAGGSGQRPASTLPPQLFNPGTQTNQEKKNEDLKLKYYNMMIRFALKHNAYLDAAKYYYKNWETPSIKEEVDGRGREALEHIVYYVVLAPHDNEQSDMLHRLFNDPALKRLELQHALKTFGILKSLSPRSSRTARCSSAPPATGKRKHPHDANVPMSTPPASASTPAANAPTPTRLMSSPQTSKSPKTRAPAKTKAPPKPRKPNAKATPVVDPPTEQTATPATPTTLDAWRTRFNDLLRREGETSLVRWEFAMLGTPRSPLWVARVYIRDAPLAIAAHRRRSGAEDRAAEQAYRRVIGDISAY</sequence>